<evidence type="ECO:0000313" key="1">
    <source>
        <dbReference type="EMBL" id="MPM67179.1"/>
    </source>
</evidence>
<sequence length="54" mass="6264">MLENAHFAWSNTADEHNLLGKDWRKKSTQPYKWLLDNACMIELFAGLGDITKIK</sequence>
<dbReference type="EMBL" id="VSSQ01021535">
    <property type="protein sequence ID" value="MPM67179.1"/>
    <property type="molecule type" value="Genomic_DNA"/>
</dbReference>
<dbReference type="Gene3D" id="1.50.10.20">
    <property type="match status" value="1"/>
</dbReference>
<name>A0A645BNY3_9ZZZZ</name>
<dbReference type="AlphaFoldDB" id="A0A645BNY3"/>
<reference evidence="1" key="1">
    <citation type="submission" date="2019-08" db="EMBL/GenBank/DDBJ databases">
        <authorList>
            <person name="Kucharzyk K."/>
            <person name="Murdoch R.W."/>
            <person name="Higgins S."/>
            <person name="Loffler F."/>
        </authorList>
    </citation>
    <scope>NUCLEOTIDE SEQUENCE</scope>
</reference>
<comment type="caution">
    <text evidence="1">The sequence shown here is derived from an EMBL/GenBank/DDBJ whole genome shotgun (WGS) entry which is preliminary data.</text>
</comment>
<protein>
    <submittedName>
        <fullName evidence="1">Uncharacterized protein</fullName>
    </submittedName>
</protein>
<gene>
    <name evidence="1" type="ORF">SDC9_114096</name>
</gene>
<organism evidence="1">
    <name type="scientific">bioreactor metagenome</name>
    <dbReference type="NCBI Taxonomy" id="1076179"/>
    <lineage>
        <taxon>unclassified sequences</taxon>
        <taxon>metagenomes</taxon>
        <taxon>ecological metagenomes</taxon>
    </lineage>
</organism>
<accession>A0A645BNY3</accession>
<proteinExistence type="predicted"/>